<dbReference type="GO" id="GO:0005886">
    <property type="term" value="C:plasma membrane"/>
    <property type="evidence" value="ECO:0007669"/>
    <property type="project" value="TreeGrafter"/>
</dbReference>
<keyword evidence="1" id="KW-0393">Immunoglobulin domain</keyword>
<dbReference type="SMART" id="SM00408">
    <property type="entry name" value="IGc2"/>
    <property type="match status" value="2"/>
</dbReference>
<evidence type="ECO:0000313" key="4">
    <source>
        <dbReference type="EMBL" id="OWK10166.1"/>
    </source>
</evidence>
<dbReference type="InterPro" id="IPR007110">
    <property type="entry name" value="Ig-like_dom"/>
</dbReference>
<dbReference type="SUPFAM" id="SSF48726">
    <property type="entry name" value="Immunoglobulin"/>
    <property type="match status" value="2"/>
</dbReference>
<dbReference type="InterPro" id="IPR013783">
    <property type="entry name" value="Ig-like_fold"/>
</dbReference>
<gene>
    <name evidence="4" type="ORF">Celaphus_00005144</name>
</gene>
<dbReference type="Proteomes" id="UP000242450">
    <property type="component" value="Chromosome 11"/>
</dbReference>
<protein>
    <recommendedName>
        <fullName evidence="3">Ig-like domain-containing protein</fullName>
    </recommendedName>
</protein>
<dbReference type="Gene3D" id="2.60.40.10">
    <property type="entry name" value="Immunoglobulins"/>
    <property type="match status" value="2"/>
</dbReference>
<evidence type="ECO:0000256" key="1">
    <source>
        <dbReference type="ARBA" id="ARBA00023319"/>
    </source>
</evidence>
<dbReference type="GO" id="GO:0007156">
    <property type="term" value="P:homophilic cell adhesion via plasma membrane adhesion molecules"/>
    <property type="evidence" value="ECO:0007669"/>
    <property type="project" value="TreeGrafter"/>
</dbReference>
<dbReference type="InterPro" id="IPR003599">
    <property type="entry name" value="Ig_sub"/>
</dbReference>
<feature type="domain" description="Ig-like" evidence="3">
    <location>
        <begin position="149"/>
        <end position="226"/>
    </location>
</feature>
<dbReference type="InterPro" id="IPR003598">
    <property type="entry name" value="Ig_sub2"/>
</dbReference>
<feature type="domain" description="Ig-like" evidence="3">
    <location>
        <begin position="38"/>
        <end position="118"/>
    </location>
</feature>
<feature type="non-terminal residue" evidence="4">
    <location>
        <position position="232"/>
    </location>
</feature>
<feature type="region of interest" description="Disordered" evidence="2">
    <location>
        <begin position="1"/>
        <end position="41"/>
    </location>
</feature>
<evidence type="ECO:0000313" key="5">
    <source>
        <dbReference type="Proteomes" id="UP000242450"/>
    </source>
</evidence>
<dbReference type="PANTHER" id="PTHR10075:SF100">
    <property type="entry name" value="FASCICLIN-2"/>
    <property type="match status" value="1"/>
</dbReference>
<dbReference type="GO" id="GO:0098632">
    <property type="term" value="F:cell-cell adhesion mediator activity"/>
    <property type="evidence" value="ECO:0007669"/>
    <property type="project" value="TreeGrafter"/>
</dbReference>
<proteinExistence type="predicted"/>
<evidence type="ECO:0000259" key="3">
    <source>
        <dbReference type="PROSITE" id="PS50835"/>
    </source>
</evidence>
<reference evidence="4 5" key="1">
    <citation type="journal article" date="2018" name="Mol. Genet. Genomics">
        <title>The red deer Cervus elaphus genome CerEla1.0: sequencing, annotating, genes, and chromosomes.</title>
        <authorList>
            <person name="Bana N.A."/>
            <person name="Nyiri A."/>
            <person name="Nagy J."/>
            <person name="Frank K."/>
            <person name="Nagy T."/>
            <person name="Steger V."/>
            <person name="Schiller M."/>
            <person name="Lakatos P."/>
            <person name="Sugar L."/>
            <person name="Horn P."/>
            <person name="Barta E."/>
            <person name="Orosz L."/>
        </authorList>
    </citation>
    <scope>NUCLEOTIDE SEQUENCE [LARGE SCALE GENOMIC DNA]</scope>
    <source>
        <strain evidence="4">Hungarian</strain>
    </source>
</reference>
<accession>A0A212CW10</accession>
<dbReference type="GO" id="GO:0030424">
    <property type="term" value="C:axon"/>
    <property type="evidence" value="ECO:0007669"/>
    <property type="project" value="TreeGrafter"/>
</dbReference>
<dbReference type="InterPro" id="IPR036179">
    <property type="entry name" value="Ig-like_dom_sf"/>
</dbReference>
<dbReference type="GO" id="GO:0007411">
    <property type="term" value="P:axon guidance"/>
    <property type="evidence" value="ECO:0007669"/>
    <property type="project" value="TreeGrafter"/>
</dbReference>
<dbReference type="PROSITE" id="PS50835">
    <property type="entry name" value="IG_LIKE"/>
    <property type="match status" value="2"/>
</dbReference>
<dbReference type="SMART" id="SM00409">
    <property type="entry name" value="IG"/>
    <property type="match status" value="2"/>
</dbReference>
<dbReference type="Pfam" id="PF13927">
    <property type="entry name" value="Ig_3"/>
    <property type="match status" value="2"/>
</dbReference>
<name>A0A212CW10_CEREH</name>
<dbReference type="GO" id="GO:0070593">
    <property type="term" value="P:dendrite self-avoidance"/>
    <property type="evidence" value="ECO:0007669"/>
    <property type="project" value="TreeGrafter"/>
</dbReference>
<comment type="caution">
    <text evidence="4">The sequence shown here is derived from an EMBL/GenBank/DDBJ whole genome shotgun (WGS) entry which is preliminary data.</text>
</comment>
<sequence>MRGAPSRPGLPCGSGPWAPPRPPCHCPDHPPVALSVPPQVQPGPRVLKVLVGEAVDLNCVAEGNPEPRVAWSKDGVALRGEGPEGSVHFTAIQTSHAGTYRCEASSSAGVDAWELDLRPPHWGTDETSGLLERVAGENASLPCPARVPPSLREDRRRANVSGMAGQSLTLECDANGFPAPEITWLKDGRQVGVPRGWMGSRIQEGDSGLYSCRAENQAGIAQRDFDLLVLSE</sequence>
<dbReference type="PANTHER" id="PTHR10075">
    <property type="entry name" value="BASIGIN RELATED"/>
    <property type="match status" value="1"/>
</dbReference>
<dbReference type="EMBL" id="MKHE01000011">
    <property type="protein sequence ID" value="OWK10166.1"/>
    <property type="molecule type" value="Genomic_DNA"/>
</dbReference>
<dbReference type="OrthoDB" id="190835at2759"/>
<evidence type="ECO:0000256" key="2">
    <source>
        <dbReference type="SAM" id="MobiDB-lite"/>
    </source>
</evidence>
<keyword evidence="5" id="KW-1185">Reference proteome</keyword>
<organism evidence="4 5">
    <name type="scientific">Cervus elaphus hippelaphus</name>
    <name type="common">European red deer</name>
    <dbReference type="NCBI Taxonomy" id="46360"/>
    <lineage>
        <taxon>Eukaryota</taxon>
        <taxon>Metazoa</taxon>
        <taxon>Chordata</taxon>
        <taxon>Craniata</taxon>
        <taxon>Vertebrata</taxon>
        <taxon>Euteleostomi</taxon>
        <taxon>Mammalia</taxon>
        <taxon>Eutheria</taxon>
        <taxon>Laurasiatheria</taxon>
        <taxon>Artiodactyla</taxon>
        <taxon>Ruminantia</taxon>
        <taxon>Pecora</taxon>
        <taxon>Cervidae</taxon>
        <taxon>Cervinae</taxon>
        <taxon>Cervus</taxon>
    </lineage>
</organism>
<dbReference type="AlphaFoldDB" id="A0A212CW10"/>